<evidence type="ECO:0000313" key="1">
    <source>
        <dbReference type="EMBL" id="MFD3003611.1"/>
    </source>
</evidence>
<dbReference type="InterPro" id="IPR025048">
    <property type="entry name" value="DUF3987"/>
</dbReference>
<dbReference type="EMBL" id="JBHUOX010000035">
    <property type="protein sequence ID" value="MFD3003611.1"/>
    <property type="molecule type" value="Genomic_DNA"/>
</dbReference>
<reference evidence="2" key="1">
    <citation type="journal article" date="2019" name="Int. J. Syst. Evol. Microbiol.">
        <title>The Global Catalogue of Microorganisms (GCM) 10K type strain sequencing project: providing services to taxonomists for standard genome sequencing and annotation.</title>
        <authorList>
            <consortium name="The Broad Institute Genomics Platform"/>
            <consortium name="The Broad Institute Genome Sequencing Center for Infectious Disease"/>
            <person name="Wu L."/>
            <person name="Ma J."/>
        </authorList>
    </citation>
    <scope>NUCLEOTIDE SEQUENCE [LARGE SCALE GENOMIC DNA]</scope>
    <source>
        <strain evidence="2">KCTC 23984</strain>
    </source>
</reference>
<sequence>MKPRRGNGMGSINLQVEQKSFNIGGNDIAAEADSKARNPFPVEAFPEPVRQIIQATNKSLNFPIDFAGAAVLFSTALAVGNTHRVEVMKGWLESALLYITLVGRPGTNKSHPLSWFIQPILTKDKSTYKQFEQDWKEYQQTLGLTRKERMEQGLVDEPVKPVWRKFIVSDFTLEGLTELKRCNKRGIGVYVDELATWTKNFNRYTKGSEQEFWLSNWSSKPIVVDRKTGEPTFISLPFIPVIGTIQNALLEEMAKDNRSQNGFIDRILFAMPSELKKDYWSETELPDAYNHRWDIIISNLLDLPLISDDTDTPVPTVLQFTPEAKAVMKEWQIKNTDLCNNASNEAIAGIYSKLEIYAVRLSLILQMLRWATSEADKQAVETEAVNGAILLIEYFRKTALGVHTTIADHNALDKLSADKQKLYDALPDNFSTETGVQVAERLGVPERTFKRLLNNKELFDRLKRGEYEKRF</sequence>
<protein>
    <submittedName>
        <fullName evidence="1">DUF3987 domain-containing protein</fullName>
    </submittedName>
</protein>
<name>A0ABW6C378_9BACT</name>
<evidence type="ECO:0000313" key="2">
    <source>
        <dbReference type="Proteomes" id="UP001597641"/>
    </source>
</evidence>
<gene>
    <name evidence="1" type="ORF">ACFS7Z_24860</name>
</gene>
<accession>A0ABW6C378</accession>
<comment type="caution">
    <text evidence="1">The sequence shown here is derived from an EMBL/GenBank/DDBJ whole genome shotgun (WGS) entry which is preliminary data.</text>
</comment>
<dbReference type="RefSeq" id="WP_377491349.1">
    <property type="nucleotide sequence ID" value="NZ_JBHUOX010000035.1"/>
</dbReference>
<keyword evidence="2" id="KW-1185">Reference proteome</keyword>
<dbReference type="Proteomes" id="UP001597641">
    <property type="component" value="Unassembled WGS sequence"/>
</dbReference>
<organism evidence="1 2">
    <name type="scientific">Pontibacter toksunensis</name>
    <dbReference type="NCBI Taxonomy" id="1332631"/>
    <lineage>
        <taxon>Bacteria</taxon>
        <taxon>Pseudomonadati</taxon>
        <taxon>Bacteroidota</taxon>
        <taxon>Cytophagia</taxon>
        <taxon>Cytophagales</taxon>
        <taxon>Hymenobacteraceae</taxon>
        <taxon>Pontibacter</taxon>
    </lineage>
</organism>
<proteinExistence type="predicted"/>
<dbReference type="Pfam" id="PF13148">
    <property type="entry name" value="DUF3987"/>
    <property type="match status" value="1"/>
</dbReference>